<evidence type="ECO:0000313" key="4">
    <source>
        <dbReference type="Proteomes" id="UP000014523"/>
    </source>
</evidence>
<evidence type="ECO:0000256" key="2">
    <source>
        <dbReference type="SAM" id="SignalP"/>
    </source>
</evidence>
<proteinExistence type="predicted"/>
<keyword evidence="2" id="KW-0732">Signal</keyword>
<organism evidence="3 4">
    <name type="scientific">Acinetobacter gyllenbergii CIP 110306 = MTCC 11365</name>
    <dbReference type="NCBI Taxonomy" id="1217657"/>
    <lineage>
        <taxon>Bacteria</taxon>
        <taxon>Pseudomonadati</taxon>
        <taxon>Pseudomonadota</taxon>
        <taxon>Gammaproteobacteria</taxon>
        <taxon>Moraxellales</taxon>
        <taxon>Moraxellaceae</taxon>
        <taxon>Acinetobacter</taxon>
    </lineage>
</organism>
<protein>
    <recommendedName>
        <fullName evidence="5">Lipoprotein</fullName>
    </recommendedName>
</protein>
<accession>A0A829HDL9</accession>
<comment type="caution">
    <text evidence="3">The sequence shown here is derived from an EMBL/GenBank/DDBJ whole genome shotgun (WGS) entry which is preliminary data.</text>
</comment>
<name>A0A829HDL9_9GAMM</name>
<dbReference type="PROSITE" id="PS51257">
    <property type="entry name" value="PROKAR_LIPOPROTEIN"/>
    <property type="match status" value="1"/>
</dbReference>
<feature type="region of interest" description="Disordered" evidence="1">
    <location>
        <begin position="229"/>
        <end position="251"/>
    </location>
</feature>
<sequence length="251" mass="27358">MKKLYFLISFILCLFLAACSKKQSDVAAEAADAADSSANVQVDVDEKLGTKWGDEISSHVTEVDLNRLTEQPIAESQVRYANKQYRGKTVNSISLAAGKISFSIVDDTDQPFALSRDGENYYLSAKDGQSYQLKYENHTDNTYEIVASVDGIDVLNGRAASRNNAGYVLYPHRKLTIDGFRKSDSAVASFTFSKPEDAYAANSDHGSIQNTGIIGTAIYQVESLKSADAAAEEKPSKYAPPPKAFPADKNE</sequence>
<reference evidence="3 4" key="1">
    <citation type="submission" date="2013-06" db="EMBL/GenBank/DDBJ databases">
        <title>The Genome Sequence of Acinetobacter gyllenbergii CIP 110306.</title>
        <authorList>
            <consortium name="The Broad Institute Genome Sequencing Platform"/>
            <consortium name="The Broad Institute Genome Sequencing Center for Infectious Disease"/>
            <person name="Cerqueira G."/>
            <person name="Feldgarden M."/>
            <person name="Courvalin P."/>
            <person name="Perichon B."/>
            <person name="Grillot-Courvalin C."/>
            <person name="Clermont D."/>
            <person name="Rocha E."/>
            <person name="Yoon E.-J."/>
            <person name="Nemec A."/>
            <person name="Young S.K."/>
            <person name="Zeng Q."/>
            <person name="Gargeya S."/>
            <person name="Fitzgerald M."/>
            <person name="Abouelleil A."/>
            <person name="Alvarado L."/>
            <person name="Berlin A.M."/>
            <person name="Chapman S.B."/>
            <person name="Dewar J."/>
            <person name="Goldberg J."/>
            <person name="Griggs A."/>
            <person name="Gujja S."/>
            <person name="Hansen M."/>
            <person name="Howarth C."/>
            <person name="Imamovic A."/>
            <person name="Larimer J."/>
            <person name="McCowan C."/>
            <person name="Murphy C."/>
            <person name="Pearson M."/>
            <person name="Priest M."/>
            <person name="Roberts A."/>
            <person name="Saif S."/>
            <person name="Shea T."/>
            <person name="Sykes S."/>
            <person name="Wortman J."/>
            <person name="Nusbaum C."/>
            <person name="Birren B."/>
        </authorList>
    </citation>
    <scope>NUCLEOTIDE SEQUENCE [LARGE SCALE GENOMIC DNA]</scope>
    <source>
        <strain evidence="3 4">CIP 110306</strain>
    </source>
</reference>
<feature type="signal peptide" evidence="2">
    <location>
        <begin position="1"/>
        <end position="22"/>
    </location>
</feature>
<evidence type="ECO:0000256" key="1">
    <source>
        <dbReference type="SAM" id="MobiDB-lite"/>
    </source>
</evidence>
<evidence type="ECO:0000313" key="3">
    <source>
        <dbReference type="EMBL" id="EPF69558.1"/>
    </source>
</evidence>
<evidence type="ECO:0008006" key="5">
    <source>
        <dbReference type="Google" id="ProtNLM"/>
    </source>
</evidence>
<feature type="chain" id="PRO_5032533423" description="Lipoprotein" evidence="2">
    <location>
        <begin position="23"/>
        <end position="251"/>
    </location>
</feature>
<dbReference type="RefSeq" id="WP_016541951.1">
    <property type="nucleotide sequence ID" value="NZ_ASQH01000012.1"/>
</dbReference>
<gene>
    <name evidence="3" type="ORF">F957_04129</name>
</gene>
<dbReference type="EMBL" id="ATGG01000061">
    <property type="protein sequence ID" value="EPF69558.1"/>
    <property type="molecule type" value="Genomic_DNA"/>
</dbReference>
<dbReference type="Proteomes" id="UP000014523">
    <property type="component" value="Unassembled WGS sequence"/>
</dbReference>
<keyword evidence="4" id="KW-1185">Reference proteome</keyword>
<dbReference type="AlphaFoldDB" id="A0A829HDL9"/>